<evidence type="ECO:0000313" key="2">
    <source>
        <dbReference type="Proteomes" id="UP000198406"/>
    </source>
</evidence>
<dbReference type="Proteomes" id="UP000198406">
    <property type="component" value="Unassembled WGS sequence"/>
</dbReference>
<organism evidence="1 2">
    <name type="scientific">Fistulifera solaris</name>
    <name type="common">Oleaginous diatom</name>
    <dbReference type="NCBI Taxonomy" id="1519565"/>
    <lineage>
        <taxon>Eukaryota</taxon>
        <taxon>Sar</taxon>
        <taxon>Stramenopiles</taxon>
        <taxon>Ochrophyta</taxon>
        <taxon>Bacillariophyta</taxon>
        <taxon>Bacillariophyceae</taxon>
        <taxon>Bacillariophycidae</taxon>
        <taxon>Naviculales</taxon>
        <taxon>Naviculaceae</taxon>
        <taxon>Fistulifera</taxon>
    </lineage>
</organism>
<keyword evidence="2" id="KW-1185">Reference proteome</keyword>
<sequence length="852" mass="96317">METTKPKRIRFYEQLGAPSLLFRNGDACNVDVDFVSDDFGPSVIEDFWEERERRSRAQACFYYKIEQPKLKVDLRARSKVIAKQRKRKNAHRHMSFWMKEGSEHLTFDKPHPAKEVNHFKTKLSTAQVFESAYLRSHLIAYKPSTSRGIRRPMVEFSTFMATLRRDHGDPNYMAPFPKEEDYQLMNTKELKRAKHRRLYSHPFGENHPNRPSLYGNCLICFHCVCSRCNGQKDPTICLLHPVGEECDKLRLSFISLPHGPRRENAPETTEDGPDMQLNLGESIRQLRQCGSETFMARTALFCVFFRVSLDEQETHGNLVCGSCYKLSLLHKVDLRTLSKFAPSYIPASISCHPKYGLNFSNPRSAILSVCQKTGDRVTVYLAQCDDQEVPITKHRFNNLHDISYIEFTMNHPMVLWSAARSHIHPITKVSIDSQDHQFGFGNGLFCLDARSQQAIFQWSPSREEFVAEGVHGLSGIHVDEKMPYSLWVSSFSAGKVWEIDSRMPSTPVTTWSLAHACNGLGAVLPPTGLYGAGHLFSRPIVSSFYENQKQAQFQPLLSVSQDPGAFSLNVYQRPFSRPRFATRPVECTPDPNLSRMKGLNVASSSMFSLPERSDKVFVTGLVSFDVSPTRLLTVADLVRIGYADENEIDAFCAVTMNNQGDLHMYTVMDGRERECSLGMKADSPVGGGFIALPQQVDAVNQNDSVASHTLVVRLGNDSPDPVSAFALPTITHDMRSLAKSCEKLGSFSMPSQEAVTLEEQEPDGHLFCKNENMLFSFVVVDQSKQPSALQSPPQTISDGNSEMKSMEENFFLPFRLQDFDEKDVRSRSDMSFEAVEKVSDVLRNWGDYEGND</sequence>
<evidence type="ECO:0000313" key="1">
    <source>
        <dbReference type="EMBL" id="GAX14470.1"/>
    </source>
</evidence>
<dbReference type="EMBL" id="BDSP01000080">
    <property type="protein sequence ID" value="GAX14470.1"/>
    <property type="molecule type" value="Genomic_DNA"/>
</dbReference>
<proteinExistence type="predicted"/>
<name>A0A1Z5JKC5_FISSO</name>
<accession>A0A1Z5JKC5</accession>
<protein>
    <submittedName>
        <fullName evidence="1">Uncharacterized protein</fullName>
    </submittedName>
</protein>
<dbReference type="InParanoid" id="A0A1Z5JKC5"/>
<reference evidence="1 2" key="1">
    <citation type="journal article" date="2015" name="Plant Cell">
        <title>Oil accumulation by the oleaginous diatom Fistulifera solaris as revealed by the genome and transcriptome.</title>
        <authorList>
            <person name="Tanaka T."/>
            <person name="Maeda Y."/>
            <person name="Veluchamy A."/>
            <person name="Tanaka M."/>
            <person name="Abida H."/>
            <person name="Marechal E."/>
            <person name="Bowler C."/>
            <person name="Muto M."/>
            <person name="Sunaga Y."/>
            <person name="Tanaka M."/>
            <person name="Yoshino T."/>
            <person name="Taniguchi T."/>
            <person name="Fukuda Y."/>
            <person name="Nemoto M."/>
            <person name="Matsumoto M."/>
            <person name="Wong P.S."/>
            <person name="Aburatani S."/>
            <person name="Fujibuchi W."/>
        </authorList>
    </citation>
    <scope>NUCLEOTIDE SEQUENCE [LARGE SCALE GENOMIC DNA]</scope>
    <source>
        <strain evidence="1 2">JPCC DA0580</strain>
    </source>
</reference>
<dbReference type="OrthoDB" id="45127at2759"/>
<comment type="caution">
    <text evidence="1">The sequence shown here is derived from an EMBL/GenBank/DDBJ whole genome shotgun (WGS) entry which is preliminary data.</text>
</comment>
<gene>
    <name evidence="1" type="ORF">FisN_11Hh069</name>
</gene>
<dbReference type="AlphaFoldDB" id="A0A1Z5JKC5"/>